<dbReference type="OrthoDB" id="347373at2759"/>
<evidence type="ECO:0000313" key="2">
    <source>
        <dbReference type="EMBL" id="CDJ68930.1"/>
    </source>
</evidence>
<proteinExistence type="predicted"/>
<evidence type="ECO:0000256" key="1">
    <source>
        <dbReference type="SAM" id="MobiDB-lite"/>
    </source>
</evidence>
<accession>U6N4R6</accession>
<dbReference type="RefSeq" id="XP_013437397.1">
    <property type="nucleotide sequence ID" value="XM_013581943.1"/>
</dbReference>
<dbReference type="AlphaFoldDB" id="U6N4R6"/>
<keyword evidence="3" id="KW-1185">Reference proteome</keyword>
<organism evidence="2 3">
    <name type="scientific">Eimeria necatrix</name>
    <dbReference type="NCBI Taxonomy" id="51315"/>
    <lineage>
        <taxon>Eukaryota</taxon>
        <taxon>Sar</taxon>
        <taxon>Alveolata</taxon>
        <taxon>Apicomplexa</taxon>
        <taxon>Conoidasida</taxon>
        <taxon>Coccidia</taxon>
        <taxon>Eucoccidiorida</taxon>
        <taxon>Eimeriorina</taxon>
        <taxon>Eimeriidae</taxon>
        <taxon>Eimeria</taxon>
    </lineage>
</organism>
<sequence>MGRFSDTRVSASTLENSAEADKQTLNALLRMEVSALREWGQKLRAGDFEGFSKEMENPLDTAAKTKQYCEMSAKYEAEKGESQLTRPPTRRQKSFEMETDEGTLAEALIRLEKLAWTCEYLGNEKLVAIESYKRAKAKEVLARSEVEIFKKYLEELTEERDHYYEVAIEPEESIAEQPSEPAPSLLPSEEVIRAEFEKAAV</sequence>
<gene>
    <name evidence="2" type="ORF">ENH_00060660</name>
</gene>
<reference evidence="2" key="2">
    <citation type="submission" date="2013-10" db="EMBL/GenBank/DDBJ databases">
        <authorList>
            <person name="Aslett M."/>
        </authorList>
    </citation>
    <scope>NUCLEOTIDE SEQUENCE [LARGE SCALE GENOMIC DNA]</scope>
    <source>
        <strain evidence="2">Houghton</strain>
    </source>
</reference>
<evidence type="ECO:0000313" key="3">
    <source>
        <dbReference type="Proteomes" id="UP000030754"/>
    </source>
</evidence>
<dbReference type="GeneID" id="25476206"/>
<protein>
    <submittedName>
        <fullName evidence="2">Uncharacterized protein</fullName>
    </submittedName>
</protein>
<dbReference type="VEuPathDB" id="ToxoDB:ENH_00060660"/>
<name>U6N4R6_9EIME</name>
<feature type="region of interest" description="Disordered" evidence="1">
    <location>
        <begin position="77"/>
        <end position="98"/>
    </location>
</feature>
<dbReference type="EMBL" id="HG725621">
    <property type="protein sequence ID" value="CDJ68930.1"/>
    <property type="molecule type" value="Genomic_DNA"/>
</dbReference>
<dbReference type="Proteomes" id="UP000030754">
    <property type="component" value="Unassembled WGS sequence"/>
</dbReference>
<reference evidence="2" key="1">
    <citation type="submission" date="2013-10" db="EMBL/GenBank/DDBJ databases">
        <title>Genomic analysis of the causative agents of coccidiosis in chickens.</title>
        <authorList>
            <person name="Reid A.J."/>
            <person name="Blake D."/>
            <person name="Billington K."/>
            <person name="Browne H."/>
            <person name="Dunn M."/>
            <person name="Hung S."/>
            <person name="Kawahara F."/>
            <person name="Miranda-Saavedra D."/>
            <person name="Mourier T."/>
            <person name="Nagra H."/>
            <person name="Otto T.D."/>
            <person name="Rawlings N."/>
            <person name="Sanchez A."/>
            <person name="Sanders M."/>
            <person name="Subramaniam C."/>
            <person name="Tay Y."/>
            <person name="Dear P."/>
            <person name="Doerig C."/>
            <person name="Gruber A."/>
            <person name="Parkinson J."/>
            <person name="Shirley M."/>
            <person name="Wan K.L."/>
            <person name="Berriman M."/>
            <person name="Tomley F."/>
            <person name="Pain A."/>
        </authorList>
    </citation>
    <scope>NUCLEOTIDE SEQUENCE [LARGE SCALE GENOMIC DNA]</scope>
    <source>
        <strain evidence="2">Houghton</strain>
    </source>
</reference>